<comment type="similarity">
    <text evidence="2">Belongs to the RLP family.</text>
</comment>
<evidence type="ECO:0000256" key="11">
    <source>
        <dbReference type="ARBA" id="ARBA00023180"/>
    </source>
</evidence>
<feature type="domain" description="Disease resistance R13L4/SHOC-2-like LRR" evidence="15">
    <location>
        <begin position="298"/>
        <end position="524"/>
    </location>
</feature>
<evidence type="ECO:0000256" key="8">
    <source>
        <dbReference type="ARBA" id="ARBA00022989"/>
    </source>
</evidence>
<evidence type="ECO:0000256" key="6">
    <source>
        <dbReference type="ARBA" id="ARBA00022729"/>
    </source>
</evidence>
<dbReference type="GO" id="GO:0007165">
    <property type="term" value="P:signal transduction"/>
    <property type="evidence" value="ECO:0007669"/>
    <property type="project" value="UniProtKB-ARBA"/>
</dbReference>
<evidence type="ECO:0000259" key="15">
    <source>
        <dbReference type="Pfam" id="PF23598"/>
    </source>
</evidence>
<evidence type="ECO:0000256" key="4">
    <source>
        <dbReference type="ARBA" id="ARBA00022614"/>
    </source>
</evidence>
<dbReference type="InterPro" id="IPR001611">
    <property type="entry name" value="Leu-rich_rpt"/>
</dbReference>
<dbReference type="PROSITE" id="PS51450">
    <property type="entry name" value="LRR"/>
    <property type="match status" value="1"/>
</dbReference>
<dbReference type="Pfam" id="PF00560">
    <property type="entry name" value="LRR_1"/>
    <property type="match status" value="6"/>
</dbReference>
<accession>A0ABD0VXQ1</accession>
<evidence type="ECO:0000256" key="13">
    <source>
        <dbReference type="SAM" id="SignalP"/>
    </source>
</evidence>
<evidence type="ECO:0000256" key="9">
    <source>
        <dbReference type="ARBA" id="ARBA00023136"/>
    </source>
</evidence>
<evidence type="ECO:0000256" key="12">
    <source>
        <dbReference type="SAM" id="Phobius"/>
    </source>
</evidence>
<keyword evidence="3" id="KW-1003">Cell membrane</keyword>
<dbReference type="SUPFAM" id="SSF52058">
    <property type="entry name" value="L domain-like"/>
    <property type="match status" value="3"/>
</dbReference>
<dbReference type="PANTHER" id="PTHR27000">
    <property type="entry name" value="LEUCINE-RICH REPEAT RECEPTOR-LIKE PROTEIN KINASE FAMILY PROTEIN-RELATED"/>
    <property type="match status" value="1"/>
</dbReference>
<organism evidence="16 17">
    <name type="scientific">Dendrobium thyrsiflorum</name>
    <name type="common">Pinecone-like raceme dendrobium</name>
    <name type="synonym">Orchid</name>
    <dbReference type="NCBI Taxonomy" id="117978"/>
    <lineage>
        <taxon>Eukaryota</taxon>
        <taxon>Viridiplantae</taxon>
        <taxon>Streptophyta</taxon>
        <taxon>Embryophyta</taxon>
        <taxon>Tracheophyta</taxon>
        <taxon>Spermatophyta</taxon>
        <taxon>Magnoliopsida</taxon>
        <taxon>Liliopsida</taxon>
        <taxon>Asparagales</taxon>
        <taxon>Orchidaceae</taxon>
        <taxon>Epidendroideae</taxon>
        <taxon>Malaxideae</taxon>
        <taxon>Dendrobiinae</taxon>
        <taxon>Dendrobium</taxon>
    </lineage>
</organism>
<evidence type="ECO:0000256" key="10">
    <source>
        <dbReference type="ARBA" id="ARBA00023170"/>
    </source>
</evidence>
<evidence type="ECO:0000313" key="17">
    <source>
        <dbReference type="Proteomes" id="UP001552299"/>
    </source>
</evidence>
<dbReference type="FunFam" id="3.80.10.10:FF:000111">
    <property type="entry name" value="LRR receptor-like serine/threonine-protein kinase ERECTA"/>
    <property type="match status" value="1"/>
</dbReference>
<comment type="subcellular location">
    <subcellularLocation>
        <location evidence="1">Cell membrane</location>
        <topology evidence="1">Single-pass membrane protein</topology>
    </subcellularLocation>
</comment>
<keyword evidence="6 13" id="KW-0732">Signal</keyword>
<evidence type="ECO:0000256" key="5">
    <source>
        <dbReference type="ARBA" id="ARBA00022692"/>
    </source>
</evidence>
<dbReference type="PANTHER" id="PTHR27000:SF642">
    <property type="entry name" value="INACTIVE LEUCINE-RICH REPEAT RECEPTOR KINASE XIAO-RELATED"/>
    <property type="match status" value="1"/>
</dbReference>
<evidence type="ECO:0000259" key="14">
    <source>
        <dbReference type="Pfam" id="PF08263"/>
    </source>
</evidence>
<dbReference type="InterPro" id="IPR013210">
    <property type="entry name" value="LRR_N_plant-typ"/>
</dbReference>
<keyword evidence="4" id="KW-0433">Leucine-rich repeat</keyword>
<evidence type="ECO:0000256" key="2">
    <source>
        <dbReference type="ARBA" id="ARBA00009592"/>
    </source>
</evidence>
<dbReference type="Pfam" id="PF08263">
    <property type="entry name" value="LRRNT_2"/>
    <property type="match status" value="1"/>
</dbReference>
<name>A0ABD0VXQ1_DENTH</name>
<dbReference type="Pfam" id="PF23598">
    <property type="entry name" value="LRR_14"/>
    <property type="match status" value="1"/>
</dbReference>
<sequence>MIFTYLTLLSLFLYIVFVSGCLPVQRSALLQLKKGFNFSMPESWQPNTNCCQWGGVLCDGDSGNVIHLDLSSHNIWGRIDPSLFNLTSLCILNLAFNNFYGSLIPSSGWEKLGNLTHLNLSNTGLMGQVPIGISRLNNLVSLDLSNLNAYAPGQSLLELRDPDLRALLQGLSNLRVLYLDGVKISASGEEWCGALARSTPELQELSLEDCSLSDGIAISLSKLRSLSVIVLGQNNLNTNLPDFFDNFTSLSVLRLGYCGLKGFFPKDIFHLKNLTIVDVSFNPMLSGSLPDFTTDSTLEHLVLYKSKFSGFLPDTIGNVRYLKMLDLSNCHFYGKIPSSIWNLTQLMNLDLSSNNFTDLIPLFESFSSIVEITLAHNQKSGSIPTGYGVRGLQKLIRLDLSNNSLFGPIPETLFNLPQLQTLLLSQNKLSSKLPEFSKASLLKYIDLSNNNLQGKIPRTLFQLSELLYLSLATNNFNGFFQLNSIVFLKNLFYLDLSNSGLSFLEEDDSFFISLFPKIATLKLVACNLTKIPHFLKYQDQILALDLSLNGISGNIPSWIWSVGNGSLFQLNLSCNFFTHVEGPFFNSFESYHAVLDLHSNKLQGPIPLPWPNTMIIDYSDNNFSSSIPYNLSLYLNYTTFLSFAKNNLSGKIPDSLCHATHLFILDLSYNGLTGSIPPCFMGDGIDLYVLNLRMNHLQGSIPLEIREKCNFQTINFNSNLLEGQLPRSLINCQALEVLDLGNNDLTDTFPNWLGNISSLLILILHSNKFYGPFSLPTNNHGKTCFFQELQILDISSNNFNGSLCIECFSNFKAMMRINNDKESGKSAIGVNYFSLSRKRYQDSIIITIKGRSLELQKIMSIYKSIDFSDNNFDGEIPTVIGNLVSLYLLNMSGNALTGQIPHQLGNLTQLESLDLSKNHLSGKIPLELASLTFLSALNLSYNNLVGTIPEGDQFSTFSNTSFEGNEGLCRLPCNTSVRTANNITISPPTFDDRENKSYMIILGILFGVAFGGSMAIVVVLDVMCYDGSRWRKSKRSADG</sequence>
<reference evidence="16 17" key="1">
    <citation type="journal article" date="2024" name="Plant Biotechnol. J.">
        <title>Dendrobium thyrsiflorum genome and its molecular insights into genes involved in important horticultural traits.</title>
        <authorList>
            <person name="Chen B."/>
            <person name="Wang J.Y."/>
            <person name="Zheng P.J."/>
            <person name="Li K.L."/>
            <person name="Liang Y.M."/>
            <person name="Chen X.F."/>
            <person name="Zhang C."/>
            <person name="Zhao X."/>
            <person name="He X."/>
            <person name="Zhang G.Q."/>
            <person name="Liu Z.J."/>
            <person name="Xu Q."/>
        </authorList>
    </citation>
    <scope>NUCLEOTIDE SEQUENCE [LARGE SCALE GENOMIC DNA]</scope>
    <source>
        <strain evidence="16">GZMU011</strain>
    </source>
</reference>
<evidence type="ECO:0000256" key="1">
    <source>
        <dbReference type="ARBA" id="ARBA00004162"/>
    </source>
</evidence>
<dbReference type="SMART" id="SM00369">
    <property type="entry name" value="LRR_TYP"/>
    <property type="match status" value="9"/>
</dbReference>
<evidence type="ECO:0000313" key="16">
    <source>
        <dbReference type="EMBL" id="KAL0928938.1"/>
    </source>
</evidence>
<dbReference type="AlphaFoldDB" id="A0ABD0VXQ1"/>
<comment type="caution">
    <text evidence="16">The sequence shown here is derived from an EMBL/GenBank/DDBJ whole genome shotgun (WGS) entry which is preliminary data.</text>
</comment>
<feature type="chain" id="PRO_5044805621" description="Leucine-rich repeat-containing N-terminal plant-type domain-containing protein" evidence="13">
    <location>
        <begin position="21"/>
        <end position="1039"/>
    </location>
</feature>
<keyword evidence="11" id="KW-0325">Glycoprotein</keyword>
<evidence type="ECO:0000256" key="7">
    <source>
        <dbReference type="ARBA" id="ARBA00022737"/>
    </source>
</evidence>
<dbReference type="FunFam" id="3.80.10.10:FF:000383">
    <property type="entry name" value="Leucine-rich repeat receptor protein kinase EMS1"/>
    <property type="match status" value="1"/>
</dbReference>
<dbReference type="InterPro" id="IPR003591">
    <property type="entry name" value="Leu-rich_rpt_typical-subtyp"/>
</dbReference>
<evidence type="ECO:0008006" key="18">
    <source>
        <dbReference type="Google" id="ProtNLM"/>
    </source>
</evidence>
<evidence type="ECO:0000256" key="3">
    <source>
        <dbReference type="ARBA" id="ARBA00022475"/>
    </source>
</evidence>
<protein>
    <recommendedName>
        <fullName evidence="18">Leucine-rich repeat-containing N-terminal plant-type domain-containing protein</fullName>
    </recommendedName>
</protein>
<keyword evidence="5 12" id="KW-0812">Transmembrane</keyword>
<proteinExistence type="inferred from homology"/>
<dbReference type="InterPro" id="IPR055414">
    <property type="entry name" value="LRR_R13L4/SHOC2-like"/>
</dbReference>
<keyword evidence="7" id="KW-0677">Repeat</keyword>
<feature type="transmembrane region" description="Helical" evidence="12">
    <location>
        <begin position="998"/>
        <end position="1025"/>
    </location>
</feature>
<dbReference type="Gene3D" id="3.80.10.10">
    <property type="entry name" value="Ribonuclease Inhibitor"/>
    <property type="match status" value="5"/>
</dbReference>
<keyword evidence="17" id="KW-1185">Reference proteome</keyword>
<dbReference type="Proteomes" id="UP001552299">
    <property type="component" value="Unassembled WGS sequence"/>
</dbReference>
<dbReference type="FunFam" id="3.80.10.10:FF:000041">
    <property type="entry name" value="LRR receptor-like serine/threonine-protein kinase ERECTA"/>
    <property type="match status" value="2"/>
</dbReference>
<feature type="signal peptide" evidence="13">
    <location>
        <begin position="1"/>
        <end position="20"/>
    </location>
</feature>
<dbReference type="GO" id="GO:0005886">
    <property type="term" value="C:plasma membrane"/>
    <property type="evidence" value="ECO:0007669"/>
    <property type="project" value="UniProtKB-SubCell"/>
</dbReference>
<feature type="domain" description="Leucine-rich repeat-containing N-terminal plant-type" evidence="14">
    <location>
        <begin position="25"/>
        <end position="59"/>
    </location>
</feature>
<gene>
    <name evidence="16" type="ORF">M5K25_000874</name>
</gene>
<dbReference type="InterPro" id="IPR032675">
    <property type="entry name" value="LRR_dom_sf"/>
</dbReference>
<dbReference type="PRINTS" id="PR00019">
    <property type="entry name" value="LEURICHRPT"/>
</dbReference>
<keyword evidence="8 12" id="KW-1133">Transmembrane helix</keyword>
<dbReference type="EMBL" id="JANQDX010000001">
    <property type="protein sequence ID" value="KAL0928938.1"/>
    <property type="molecule type" value="Genomic_DNA"/>
</dbReference>
<keyword evidence="10" id="KW-0675">Receptor</keyword>
<keyword evidence="9 12" id="KW-0472">Membrane</keyword>